<feature type="compositionally biased region" description="Low complexity" evidence="1">
    <location>
        <begin position="326"/>
        <end position="341"/>
    </location>
</feature>
<proteinExistence type="predicted"/>
<dbReference type="STRING" id="448.Lery_0312"/>
<dbReference type="Gene3D" id="3.80.10.10">
    <property type="entry name" value="Ribonuclease Inhibitor"/>
    <property type="match status" value="1"/>
</dbReference>
<feature type="region of interest" description="Disordered" evidence="1">
    <location>
        <begin position="306"/>
        <end position="362"/>
    </location>
</feature>
<gene>
    <name evidence="3" type="ORF">Lery_0312</name>
</gene>
<dbReference type="SUPFAM" id="SSF52047">
    <property type="entry name" value="RNI-like"/>
    <property type="match status" value="1"/>
</dbReference>
<dbReference type="PANTHER" id="PTHR38926:SF5">
    <property type="entry name" value="F-BOX AND LEUCINE-RICH REPEAT PROTEIN 6"/>
    <property type="match status" value="1"/>
</dbReference>
<dbReference type="InterPro" id="IPR055411">
    <property type="entry name" value="LRR_FXL15/At3g58940/PEG3-like"/>
</dbReference>
<keyword evidence="4" id="KW-1185">Reference proteome</keyword>
<feature type="compositionally biased region" description="Polar residues" evidence="1">
    <location>
        <begin position="306"/>
        <end position="321"/>
    </location>
</feature>
<evidence type="ECO:0000313" key="3">
    <source>
        <dbReference type="EMBL" id="KTC99411.1"/>
    </source>
</evidence>
<organism evidence="3 4">
    <name type="scientific">Legionella erythra</name>
    <dbReference type="NCBI Taxonomy" id="448"/>
    <lineage>
        <taxon>Bacteria</taxon>
        <taxon>Pseudomonadati</taxon>
        <taxon>Pseudomonadota</taxon>
        <taxon>Gammaproteobacteria</taxon>
        <taxon>Legionellales</taxon>
        <taxon>Legionellaceae</taxon>
        <taxon>Legionella</taxon>
    </lineage>
</organism>
<evidence type="ECO:0000256" key="1">
    <source>
        <dbReference type="SAM" id="MobiDB-lite"/>
    </source>
</evidence>
<dbReference type="EMBL" id="LNYA01000003">
    <property type="protein sequence ID" value="KTC99411.1"/>
    <property type="molecule type" value="Genomic_DNA"/>
</dbReference>
<evidence type="ECO:0000259" key="2">
    <source>
        <dbReference type="Pfam" id="PF24758"/>
    </source>
</evidence>
<dbReference type="AlphaFoldDB" id="A0A0W0TUI4"/>
<name>A0A0W0TUI4_LEGER</name>
<accession>A0A0W0TUI4</accession>
<comment type="caution">
    <text evidence="3">The sequence shown here is derived from an EMBL/GenBank/DDBJ whole genome shotgun (WGS) entry which is preliminary data.</text>
</comment>
<dbReference type="PATRIC" id="fig|448.7.peg.328"/>
<protein>
    <recommendedName>
        <fullName evidence="2">F-box/LRR-repeat protein 15/At3g58940/PEG3-like LRR domain-containing protein</fullName>
    </recommendedName>
</protein>
<dbReference type="InterPro" id="IPR038765">
    <property type="entry name" value="Papain-like_cys_pep_sf"/>
</dbReference>
<feature type="domain" description="F-box/LRR-repeat protein 15/At3g58940/PEG3-like LRR" evidence="2">
    <location>
        <begin position="181"/>
        <end position="269"/>
    </location>
</feature>
<dbReference type="InterPro" id="IPR032675">
    <property type="entry name" value="LRR_dom_sf"/>
</dbReference>
<evidence type="ECO:0000313" key="4">
    <source>
        <dbReference type="Proteomes" id="UP000054773"/>
    </source>
</evidence>
<dbReference type="Proteomes" id="UP000054773">
    <property type="component" value="Unassembled WGS sequence"/>
</dbReference>
<dbReference type="PANTHER" id="PTHR38926">
    <property type="entry name" value="F-BOX DOMAIN CONTAINING PROTEIN, EXPRESSED"/>
    <property type="match status" value="1"/>
</dbReference>
<dbReference type="SUPFAM" id="SSF54001">
    <property type="entry name" value="Cysteine proteinases"/>
    <property type="match status" value="1"/>
</dbReference>
<dbReference type="Pfam" id="PF24758">
    <property type="entry name" value="LRR_At5g56370"/>
    <property type="match status" value="1"/>
</dbReference>
<sequence>MQRMPQLEHLKINNDFSPRDTFFFQLSEFPRLTHLEITEGSRIGQGLTNESIGLLLGRCPQLRSLRIESKALIDNVTLQKGLNNLLYLDLAGPVSESGLASLLNASSQLMMLTVRHIEEEYGHISFYLNPESLASLRVLNIACEGNDNLFIPLINQARQLTELNFEQAVNFPLTYMTKLVQNDLLQRLSLKGITNPKDALEIFLQKFPAITQLSLTHCSLDIENGFTLPESPALENLKELVIAKTYVTNDALAVILNRCKQLSTLSIDSFSSNQLTEDLLLMLDAEALDRVYTRFPDLVKSLGKSENSFHDQSNMEGSSLKETNEYSSRYSTSGYSTSSHSPGKAQHPLRGKNKPSKEIDKNTGLKNVDVSTSQVFYYKPNSKYPVPDHYRKHVFPKLQRKGQVKLVEVTDKQFKTVKVDRVDDLKSVYFSEYETKLTYYLGKQIVSGETALTSLAPYDRLVGFETNPKTDVEIVYCEEENLYYVRPKDPSKTIFTVTYLIQSDYYYDMAQPAPALDKVNPEDVLALQQVTFDENGDYLDTPALKKIRSYSYKQRLNVLMAFCQFDLNDLKGDTNSSVAILNSIIHERQGACRHRTWAFMALADVLNLEARAIYNDCHAYIEVKEQDDWQRVDLGGAPVNQKIETLETSKPKSRAMPAKEQNNNNSAIAHKKAVSLDNNKYRTWDTLRSTATNYTHYADELLKAGAQLPDGRQTILCTLK</sequence>
<reference evidence="3 4" key="1">
    <citation type="submission" date="2015-11" db="EMBL/GenBank/DDBJ databases">
        <title>Genomic analysis of 38 Legionella species identifies large and diverse effector repertoires.</title>
        <authorList>
            <person name="Burstein D."/>
            <person name="Amaro F."/>
            <person name="Zusman T."/>
            <person name="Lifshitz Z."/>
            <person name="Cohen O."/>
            <person name="Gilbert J.A."/>
            <person name="Pupko T."/>
            <person name="Shuman H.A."/>
            <person name="Segal G."/>
        </authorList>
    </citation>
    <scope>NUCLEOTIDE SEQUENCE [LARGE SCALE GENOMIC DNA]</scope>
    <source>
        <strain evidence="3 4">SE-32A-C8</strain>
    </source>
</reference>